<feature type="active site" description="Charge relay system" evidence="5">
    <location>
        <position position="105"/>
    </location>
</feature>
<feature type="transmembrane region" description="Helical" evidence="7">
    <location>
        <begin position="365"/>
        <end position="387"/>
    </location>
</feature>
<sequence>MRHRRRLAAAASAIIMAVAPTAAAAAPAVPAAPRPNPRLQWWFDSWAIQSKVWPLTQGAGVTVAVIDSGANARLPDLRGTVLKGLDLNGTRTDGRRDVDDTGYGHGTAMAGLITAQGRGTGLFGIAPRAKILPIIERGLGDPTFVRGLRFAADRGAKVINISLAASPGNRECPPAVQQAIIYAAQKDVVVVAAAGNTGDSHNVPEYPASCPGVVGVGAIDNRGRPWEQTQRQPYVVVAAPGSGIPVVGREGKIVHTAGTSNASALASGAFALVRSRFPDMPARRVVQLVTNTTVDLGPRGRDDLTGFGAISIRRALRHKVPANAPNPVYERLDRVLRTLAPTPPARGPQTSLPARRGTGSAVPALLSPAVIATGLVTAAVTAFLVVLRRRARRPNDPWHDGPRLHPSTPPPGAEPGEHLR</sequence>
<evidence type="ECO:0000256" key="5">
    <source>
        <dbReference type="PROSITE-ProRule" id="PRU01240"/>
    </source>
</evidence>
<gene>
    <name evidence="10" type="ORF">DFJ69_6009</name>
</gene>
<evidence type="ECO:0000256" key="1">
    <source>
        <dbReference type="ARBA" id="ARBA00011073"/>
    </source>
</evidence>
<dbReference type="InterPro" id="IPR050131">
    <property type="entry name" value="Peptidase_S8_subtilisin-like"/>
</dbReference>
<dbReference type="OrthoDB" id="3530033at2"/>
<dbReference type="InterPro" id="IPR036852">
    <property type="entry name" value="Peptidase_S8/S53_dom_sf"/>
</dbReference>
<reference evidence="10 11" key="1">
    <citation type="submission" date="2018-08" db="EMBL/GenBank/DDBJ databases">
        <title>Sequencing the genomes of 1000 actinobacteria strains.</title>
        <authorList>
            <person name="Klenk H.-P."/>
        </authorList>
    </citation>
    <scope>NUCLEOTIDE SEQUENCE [LARGE SCALE GENOMIC DNA]</scope>
    <source>
        <strain evidence="10 11">DSM 43927</strain>
    </source>
</reference>
<keyword evidence="8" id="KW-0732">Signal</keyword>
<feature type="region of interest" description="Disordered" evidence="6">
    <location>
        <begin position="394"/>
        <end position="420"/>
    </location>
</feature>
<dbReference type="InterPro" id="IPR000209">
    <property type="entry name" value="Peptidase_S8/S53_dom"/>
</dbReference>
<keyword evidence="7" id="KW-0472">Membrane</keyword>
<dbReference type="PRINTS" id="PR00723">
    <property type="entry name" value="SUBTILISIN"/>
</dbReference>
<evidence type="ECO:0000313" key="11">
    <source>
        <dbReference type="Proteomes" id="UP000256661"/>
    </source>
</evidence>
<protein>
    <submittedName>
        <fullName evidence="10">Type VII secretion-associated serine protease mycosin</fullName>
    </submittedName>
</protein>
<dbReference type="GO" id="GO:0006508">
    <property type="term" value="P:proteolysis"/>
    <property type="evidence" value="ECO:0007669"/>
    <property type="project" value="UniProtKB-KW"/>
</dbReference>
<comment type="caution">
    <text evidence="10">The sequence shown here is derived from an EMBL/GenBank/DDBJ whole genome shotgun (WGS) entry which is preliminary data.</text>
</comment>
<evidence type="ECO:0000313" key="10">
    <source>
        <dbReference type="EMBL" id="REF00469.1"/>
    </source>
</evidence>
<dbReference type="PROSITE" id="PS51892">
    <property type="entry name" value="SUBTILASE"/>
    <property type="match status" value="1"/>
</dbReference>
<dbReference type="PANTHER" id="PTHR43806:SF11">
    <property type="entry name" value="CEREVISIN-RELATED"/>
    <property type="match status" value="1"/>
</dbReference>
<dbReference type="RefSeq" id="WP_147312472.1">
    <property type="nucleotide sequence ID" value="NZ_QTTT01000001.1"/>
</dbReference>
<feature type="active site" description="Charge relay system" evidence="5">
    <location>
        <position position="260"/>
    </location>
</feature>
<evidence type="ECO:0000256" key="7">
    <source>
        <dbReference type="SAM" id="Phobius"/>
    </source>
</evidence>
<dbReference type="InterPro" id="IPR015500">
    <property type="entry name" value="Peptidase_S8_subtilisin-rel"/>
</dbReference>
<keyword evidence="11" id="KW-1185">Reference proteome</keyword>
<name>A0A3D9SX98_9ACTN</name>
<dbReference type="SUPFAM" id="SSF52743">
    <property type="entry name" value="Subtilisin-like"/>
    <property type="match status" value="1"/>
</dbReference>
<evidence type="ECO:0000256" key="8">
    <source>
        <dbReference type="SAM" id="SignalP"/>
    </source>
</evidence>
<accession>A0A3D9SX98</accession>
<feature type="compositionally biased region" description="Basic and acidic residues" evidence="6">
    <location>
        <begin position="394"/>
        <end position="403"/>
    </location>
</feature>
<keyword evidence="2 5" id="KW-0645">Protease</keyword>
<evidence type="ECO:0000256" key="4">
    <source>
        <dbReference type="ARBA" id="ARBA00022825"/>
    </source>
</evidence>
<evidence type="ECO:0000256" key="2">
    <source>
        <dbReference type="ARBA" id="ARBA00022670"/>
    </source>
</evidence>
<keyword evidence="3 5" id="KW-0378">Hydrolase</keyword>
<feature type="domain" description="Peptidase S8/S53" evidence="9">
    <location>
        <begin position="58"/>
        <end position="308"/>
    </location>
</feature>
<feature type="signal peptide" evidence="8">
    <location>
        <begin position="1"/>
        <end position="24"/>
    </location>
</feature>
<evidence type="ECO:0000256" key="6">
    <source>
        <dbReference type="SAM" id="MobiDB-lite"/>
    </source>
</evidence>
<keyword evidence="4 5" id="KW-0720">Serine protease</keyword>
<evidence type="ECO:0000256" key="3">
    <source>
        <dbReference type="ARBA" id="ARBA00022801"/>
    </source>
</evidence>
<keyword evidence="7" id="KW-1133">Transmembrane helix</keyword>
<evidence type="ECO:0000259" key="9">
    <source>
        <dbReference type="Pfam" id="PF00082"/>
    </source>
</evidence>
<dbReference type="EMBL" id="QTTT01000001">
    <property type="protein sequence ID" value="REF00469.1"/>
    <property type="molecule type" value="Genomic_DNA"/>
</dbReference>
<feature type="active site" description="Charge relay system" evidence="5">
    <location>
        <position position="67"/>
    </location>
</feature>
<dbReference type="GO" id="GO:0004252">
    <property type="term" value="F:serine-type endopeptidase activity"/>
    <property type="evidence" value="ECO:0007669"/>
    <property type="project" value="UniProtKB-UniRule"/>
</dbReference>
<dbReference type="Gene3D" id="3.40.50.200">
    <property type="entry name" value="Peptidase S8/S53 domain"/>
    <property type="match status" value="1"/>
</dbReference>
<dbReference type="PANTHER" id="PTHR43806">
    <property type="entry name" value="PEPTIDASE S8"/>
    <property type="match status" value="1"/>
</dbReference>
<dbReference type="Pfam" id="PF00082">
    <property type="entry name" value="Peptidase_S8"/>
    <property type="match status" value="1"/>
</dbReference>
<proteinExistence type="inferred from homology"/>
<dbReference type="Proteomes" id="UP000256661">
    <property type="component" value="Unassembled WGS sequence"/>
</dbReference>
<feature type="chain" id="PRO_5017799507" evidence="8">
    <location>
        <begin position="25"/>
        <end position="420"/>
    </location>
</feature>
<dbReference type="AlphaFoldDB" id="A0A3D9SX98"/>
<keyword evidence="7" id="KW-0812">Transmembrane</keyword>
<organism evidence="10 11">
    <name type="scientific">Thermomonospora umbrina</name>
    <dbReference type="NCBI Taxonomy" id="111806"/>
    <lineage>
        <taxon>Bacteria</taxon>
        <taxon>Bacillati</taxon>
        <taxon>Actinomycetota</taxon>
        <taxon>Actinomycetes</taxon>
        <taxon>Streptosporangiales</taxon>
        <taxon>Thermomonosporaceae</taxon>
        <taxon>Thermomonospora</taxon>
    </lineage>
</organism>
<comment type="similarity">
    <text evidence="1 5">Belongs to the peptidase S8 family.</text>
</comment>